<accession>A0A6J8A4Z9</accession>
<evidence type="ECO:0000313" key="1">
    <source>
        <dbReference type="EMBL" id="CAC5360790.1"/>
    </source>
</evidence>
<protein>
    <recommendedName>
        <fullName evidence="3">Reverse transcriptase domain-containing protein</fullName>
    </recommendedName>
</protein>
<reference evidence="1 2" key="1">
    <citation type="submission" date="2020-06" db="EMBL/GenBank/DDBJ databases">
        <authorList>
            <person name="Li R."/>
            <person name="Bekaert M."/>
        </authorList>
    </citation>
    <scope>NUCLEOTIDE SEQUENCE [LARGE SCALE GENOMIC DNA]</scope>
    <source>
        <strain evidence="2">wild</strain>
    </source>
</reference>
<dbReference type="EMBL" id="CACVKT020000572">
    <property type="protein sequence ID" value="CAC5360790.1"/>
    <property type="molecule type" value="Genomic_DNA"/>
</dbReference>
<gene>
    <name evidence="1" type="ORF">MCOR_3153</name>
</gene>
<evidence type="ECO:0000313" key="2">
    <source>
        <dbReference type="Proteomes" id="UP000507470"/>
    </source>
</evidence>
<dbReference type="PANTHER" id="PTHR19446">
    <property type="entry name" value="REVERSE TRANSCRIPTASES"/>
    <property type="match status" value="1"/>
</dbReference>
<organism evidence="1 2">
    <name type="scientific">Mytilus coruscus</name>
    <name type="common">Sea mussel</name>
    <dbReference type="NCBI Taxonomy" id="42192"/>
    <lineage>
        <taxon>Eukaryota</taxon>
        <taxon>Metazoa</taxon>
        <taxon>Spiralia</taxon>
        <taxon>Lophotrochozoa</taxon>
        <taxon>Mollusca</taxon>
        <taxon>Bivalvia</taxon>
        <taxon>Autobranchia</taxon>
        <taxon>Pteriomorphia</taxon>
        <taxon>Mytilida</taxon>
        <taxon>Mytiloidea</taxon>
        <taxon>Mytilidae</taxon>
        <taxon>Mytilinae</taxon>
        <taxon>Mytilus</taxon>
    </lineage>
</organism>
<dbReference type="OrthoDB" id="7380993at2759"/>
<name>A0A6J8A4Z9_MYTCO</name>
<sequence>MELYGPNGEIVTDDDSVENRWKTHFYNIYNMDNSAAEFDDDFHSQVLSHKSSLEDRMLEPLYDENQELNTTITIGEIRRLIYVAKNGKACGIDSIPYEVLKYESVISVLHSLFQLIFETSIIPLIWRQAITCSILKDKSSDEPSPLNYGGISLLSCISKLYSALIIS</sequence>
<dbReference type="Proteomes" id="UP000507470">
    <property type="component" value="Unassembled WGS sequence"/>
</dbReference>
<proteinExistence type="predicted"/>
<keyword evidence="2" id="KW-1185">Reference proteome</keyword>
<dbReference type="AlphaFoldDB" id="A0A6J8A4Z9"/>
<evidence type="ECO:0008006" key="3">
    <source>
        <dbReference type="Google" id="ProtNLM"/>
    </source>
</evidence>